<evidence type="ECO:0000313" key="2">
    <source>
        <dbReference type="Proteomes" id="UP001597032"/>
    </source>
</evidence>
<keyword evidence="2" id="KW-1185">Reference proteome</keyword>
<dbReference type="Proteomes" id="UP001597032">
    <property type="component" value="Unassembled WGS sequence"/>
</dbReference>
<reference evidence="2" key="1">
    <citation type="journal article" date="2019" name="Int. J. Syst. Evol. Microbiol.">
        <title>The Global Catalogue of Microorganisms (GCM) 10K type strain sequencing project: providing services to taxonomists for standard genome sequencing and annotation.</title>
        <authorList>
            <consortium name="The Broad Institute Genomics Platform"/>
            <consortium name="The Broad Institute Genome Sequencing Center for Infectious Disease"/>
            <person name="Wu L."/>
            <person name="Ma J."/>
        </authorList>
    </citation>
    <scope>NUCLEOTIDE SEQUENCE [LARGE SCALE GENOMIC DNA]</scope>
    <source>
        <strain evidence="2">CCUG 60022</strain>
    </source>
</reference>
<dbReference type="RefSeq" id="WP_298264809.1">
    <property type="nucleotide sequence ID" value="NZ_JBHTIC010000002.1"/>
</dbReference>
<protein>
    <submittedName>
        <fullName evidence="1">SPOR domain-containing protein</fullName>
    </submittedName>
</protein>
<accession>A0ABW2Z6X7</accession>
<name>A0ABW2Z6X7_9FLAO</name>
<proteinExistence type="predicted"/>
<organism evidence="1 2">
    <name type="scientific">Lutibacter aestuarii</name>
    <dbReference type="NCBI Taxonomy" id="861111"/>
    <lineage>
        <taxon>Bacteria</taxon>
        <taxon>Pseudomonadati</taxon>
        <taxon>Bacteroidota</taxon>
        <taxon>Flavobacteriia</taxon>
        <taxon>Flavobacteriales</taxon>
        <taxon>Flavobacteriaceae</taxon>
        <taxon>Lutibacter</taxon>
    </lineage>
</organism>
<sequence length="123" mass="14322">MNILSKRLLFTCVLALFLSVINMYSQSENEKITQLIEQKKAFNKENKSSIVYKIQLYNGIEAEAYKIKRNFEAIYPEYSTNILYKAPEWKTQVGSFNTRLEADRILNIIKENFSGAIVLEDKV</sequence>
<evidence type="ECO:0000313" key="1">
    <source>
        <dbReference type="EMBL" id="MFD0760604.1"/>
    </source>
</evidence>
<dbReference type="EMBL" id="JBHTIC010000002">
    <property type="protein sequence ID" value="MFD0760604.1"/>
    <property type="molecule type" value="Genomic_DNA"/>
</dbReference>
<comment type="caution">
    <text evidence="1">The sequence shown here is derived from an EMBL/GenBank/DDBJ whole genome shotgun (WGS) entry which is preliminary data.</text>
</comment>
<gene>
    <name evidence="1" type="ORF">ACFQZW_00760</name>
</gene>